<dbReference type="Gene3D" id="2.40.160.10">
    <property type="entry name" value="Porin"/>
    <property type="match status" value="1"/>
</dbReference>
<dbReference type="InterPro" id="IPR023614">
    <property type="entry name" value="Porin_dom_sf"/>
</dbReference>
<name>A0A930BUM2_9RHOO</name>
<evidence type="ECO:0000256" key="1">
    <source>
        <dbReference type="SAM" id="SignalP"/>
    </source>
</evidence>
<keyword evidence="1" id="KW-0732">Signal</keyword>
<reference evidence="2" key="1">
    <citation type="submission" date="2020-04" db="EMBL/GenBank/DDBJ databases">
        <title>Deep metagenomics examines the oral microbiome during advanced dental caries in children, revealing novel taxa and co-occurrences with host molecules.</title>
        <authorList>
            <person name="Baker J.L."/>
            <person name="Morton J.T."/>
            <person name="Dinis M."/>
            <person name="Alvarez R."/>
            <person name="Tran N.C."/>
            <person name="Knight R."/>
            <person name="Edlund A."/>
        </authorList>
    </citation>
    <scope>NUCLEOTIDE SEQUENCE</scope>
    <source>
        <strain evidence="2">JCVI_32_bin.24</strain>
    </source>
</reference>
<feature type="chain" id="PRO_5037897061" evidence="1">
    <location>
        <begin position="35"/>
        <end position="405"/>
    </location>
</feature>
<protein>
    <submittedName>
        <fullName evidence="2">Porin</fullName>
    </submittedName>
</protein>
<dbReference type="AlphaFoldDB" id="A0A930BUM2"/>
<sequence length="405" mass="45094">MSPTPLNERLSRPGAAWRGFLVGLLALLAQPASAEADLPFNLQGFGTLGLARTTSDQVEFVRDLSQPSGIRKDWDGRADSVFGLQATWQIAPQLSAVVQGKVKYHYDRSYDPQLAWAFLKYEPTPEWSLRLGRLGTEFFMMADSRWVGYSFLTVRPPGDYFWYLPFYSIHGGDAAYSVPLGDGLVRVKAFYGESNGRVPLADRQWDVEGSPMSGVSVDYYRGGWHLRASYANIRASNDLPIAGLLQAYSPDPAASAAFLATRNQRTDYYSLGVVYDQGPWQVQFMLNRIEQGNNALESSEGGYLLAGYRIGTVTPYLGYSWVHSRANNHDGRPLVEQRIIADSHSDQTTGIVGARWDFASNLALKAQWDAIRGDASSIFPYRSEPASGRWSGRMDVYSVTLDFIF</sequence>
<proteinExistence type="predicted"/>
<accession>A0A930BUM2</accession>
<evidence type="ECO:0000313" key="3">
    <source>
        <dbReference type="Proteomes" id="UP000718593"/>
    </source>
</evidence>
<feature type="signal peptide" evidence="1">
    <location>
        <begin position="1"/>
        <end position="34"/>
    </location>
</feature>
<gene>
    <name evidence="2" type="ORF">HXL68_10865</name>
</gene>
<evidence type="ECO:0000313" key="2">
    <source>
        <dbReference type="EMBL" id="MBF1165531.1"/>
    </source>
</evidence>
<dbReference type="EMBL" id="JABZMI010000224">
    <property type="protein sequence ID" value="MBF1165531.1"/>
    <property type="molecule type" value="Genomic_DNA"/>
</dbReference>
<organism evidence="2 3">
    <name type="scientific">Dechloromonas agitata</name>
    <dbReference type="NCBI Taxonomy" id="73030"/>
    <lineage>
        <taxon>Bacteria</taxon>
        <taxon>Pseudomonadati</taxon>
        <taxon>Pseudomonadota</taxon>
        <taxon>Betaproteobacteria</taxon>
        <taxon>Rhodocyclales</taxon>
        <taxon>Azonexaceae</taxon>
        <taxon>Dechloromonas</taxon>
    </lineage>
</organism>
<dbReference type="SUPFAM" id="SSF56935">
    <property type="entry name" value="Porins"/>
    <property type="match status" value="1"/>
</dbReference>
<dbReference type="Proteomes" id="UP000718593">
    <property type="component" value="Unassembled WGS sequence"/>
</dbReference>
<comment type="caution">
    <text evidence="2">The sequence shown here is derived from an EMBL/GenBank/DDBJ whole genome shotgun (WGS) entry which is preliminary data.</text>
</comment>